<dbReference type="Proteomes" id="UP001157502">
    <property type="component" value="Chromosome 35"/>
</dbReference>
<dbReference type="EMBL" id="CM055762">
    <property type="protein sequence ID" value="KAJ7985861.1"/>
    <property type="molecule type" value="Genomic_DNA"/>
</dbReference>
<accession>A0ACC2F3C1</accession>
<evidence type="ECO:0000313" key="1">
    <source>
        <dbReference type="EMBL" id="KAJ7985861.1"/>
    </source>
</evidence>
<evidence type="ECO:0000313" key="2">
    <source>
        <dbReference type="Proteomes" id="UP001157502"/>
    </source>
</evidence>
<name>A0ACC2F3C1_DALPE</name>
<proteinExistence type="predicted"/>
<keyword evidence="2" id="KW-1185">Reference proteome</keyword>
<protein>
    <submittedName>
        <fullName evidence="1">Uncharacterized protein</fullName>
    </submittedName>
</protein>
<comment type="caution">
    <text evidence="1">The sequence shown here is derived from an EMBL/GenBank/DDBJ whole genome shotgun (WGS) entry which is preliminary data.</text>
</comment>
<gene>
    <name evidence="1" type="ORF">DPEC_G00344860</name>
</gene>
<reference evidence="1" key="1">
    <citation type="submission" date="2021-05" db="EMBL/GenBank/DDBJ databases">
        <authorList>
            <person name="Pan Q."/>
            <person name="Jouanno E."/>
            <person name="Zahm M."/>
            <person name="Klopp C."/>
            <person name="Cabau C."/>
            <person name="Louis A."/>
            <person name="Berthelot C."/>
            <person name="Parey E."/>
            <person name="Roest Crollius H."/>
            <person name="Montfort J."/>
            <person name="Robinson-Rechavi M."/>
            <person name="Bouchez O."/>
            <person name="Lampietro C."/>
            <person name="Lopez Roques C."/>
            <person name="Donnadieu C."/>
            <person name="Postlethwait J."/>
            <person name="Bobe J."/>
            <person name="Dillon D."/>
            <person name="Chandos A."/>
            <person name="von Hippel F."/>
            <person name="Guiguen Y."/>
        </authorList>
    </citation>
    <scope>NUCLEOTIDE SEQUENCE</scope>
    <source>
        <strain evidence="1">YG-Jan2019</strain>
    </source>
</reference>
<sequence>MKTPVTMDGLNRNSSGLPRVCGIIRASISPPSYLVTNFARRRAALGTGKNDGTSPYEKAPLSDENHASLYSTTAGTADRERSYHSRHGNLHGASQGRNHRDRRRLQIRGRSLKQEEIGRPAKELRVGSFRLADGEHFSLPAYDVDPGIHVAMAKVLSGRESIQKTQIRHASLFEANNRMCTNSSRGSDKETLDEKPSVSFVVRVKRQRTEFTSASSCLVLPFSPPPLRHPFCPQTSPL</sequence>
<organism evidence="1 2">
    <name type="scientific">Dallia pectoralis</name>
    <name type="common">Alaska blackfish</name>
    <dbReference type="NCBI Taxonomy" id="75939"/>
    <lineage>
        <taxon>Eukaryota</taxon>
        <taxon>Metazoa</taxon>
        <taxon>Chordata</taxon>
        <taxon>Craniata</taxon>
        <taxon>Vertebrata</taxon>
        <taxon>Euteleostomi</taxon>
        <taxon>Actinopterygii</taxon>
        <taxon>Neopterygii</taxon>
        <taxon>Teleostei</taxon>
        <taxon>Protacanthopterygii</taxon>
        <taxon>Esociformes</taxon>
        <taxon>Umbridae</taxon>
        <taxon>Dallia</taxon>
    </lineage>
</organism>